<evidence type="ECO:0000256" key="5">
    <source>
        <dbReference type="ARBA" id="ARBA00022882"/>
    </source>
</evidence>
<dbReference type="InterPro" id="IPR043203">
    <property type="entry name" value="VGCC_Ca_Na"/>
</dbReference>
<keyword evidence="12" id="KW-0407">Ion channel</keyword>
<dbReference type="PANTHER" id="PTHR10037">
    <property type="entry name" value="VOLTAGE-GATED CATION CHANNEL CALCIUM AND SODIUM"/>
    <property type="match status" value="1"/>
</dbReference>
<feature type="transmembrane region" description="Helical" evidence="14">
    <location>
        <begin position="225"/>
        <end position="246"/>
    </location>
</feature>
<evidence type="ECO:0000256" key="6">
    <source>
        <dbReference type="ARBA" id="ARBA00022989"/>
    </source>
</evidence>
<dbReference type="PANTHER" id="PTHR10037:SF208">
    <property type="entry name" value="SODIUM CHANNEL PROTEIN TYPE 10 SUBUNIT ALPHA"/>
    <property type="match status" value="1"/>
</dbReference>
<evidence type="ECO:0000259" key="16">
    <source>
        <dbReference type="Pfam" id="PF11933"/>
    </source>
</evidence>
<dbReference type="GO" id="GO:0086010">
    <property type="term" value="P:membrane depolarization during action potential"/>
    <property type="evidence" value="ECO:0007669"/>
    <property type="project" value="TreeGrafter"/>
</dbReference>
<keyword evidence="5" id="KW-0851">Voltage-gated channel</keyword>
<evidence type="ECO:0000256" key="10">
    <source>
        <dbReference type="ARBA" id="ARBA00023180"/>
    </source>
</evidence>
<dbReference type="InterPro" id="IPR027359">
    <property type="entry name" value="Volt_channel_dom_sf"/>
</dbReference>
<dbReference type="Gene3D" id="1.20.120.350">
    <property type="entry name" value="Voltage-gated potassium channels. Chain C"/>
    <property type="match status" value="1"/>
</dbReference>
<dbReference type="FunFam" id="1.10.287.70:FF:000562">
    <property type="entry name" value="Uncharacterized protein"/>
    <property type="match status" value="1"/>
</dbReference>
<evidence type="ECO:0000256" key="8">
    <source>
        <dbReference type="ARBA" id="ARBA00023065"/>
    </source>
</evidence>
<feature type="region of interest" description="Disordered" evidence="13">
    <location>
        <begin position="448"/>
        <end position="474"/>
    </location>
</feature>
<keyword evidence="6 14" id="KW-1133">Transmembrane helix</keyword>
<dbReference type="GO" id="GO:0001518">
    <property type="term" value="C:voltage-gated sodium channel complex"/>
    <property type="evidence" value="ECO:0007669"/>
    <property type="project" value="InterPro"/>
</dbReference>
<keyword evidence="8" id="KW-0406">Ion transport</keyword>
<keyword evidence="3" id="KW-0597">Phosphoprotein</keyword>
<feature type="transmembrane region" description="Helical" evidence="14">
    <location>
        <begin position="125"/>
        <end position="148"/>
    </location>
</feature>
<reference evidence="17" key="3">
    <citation type="submission" date="2025-09" db="UniProtKB">
        <authorList>
            <consortium name="Ensembl"/>
        </authorList>
    </citation>
    <scope>IDENTIFICATION</scope>
</reference>
<accession>A0A452GZ33</accession>
<keyword evidence="7" id="KW-0915">Sodium</keyword>
<organism evidence="17 18">
    <name type="scientific">Gopherus agassizii</name>
    <name type="common">Agassiz's desert tortoise</name>
    <dbReference type="NCBI Taxonomy" id="38772"/>
    <lineage>
        <taxon>Eukaryota</taxon>
        <taxon>Metazoa</taxon>
        <taxon>Chordata</taxon>
        <taxon>Craniata</taxon>
        <taxon>Vertebrata</taxon>
        <taxon>Euteleostomi</taxon>
        <taxon>Archelosauria</taxon>
        <taxon>Testudinata</taxon>
        <taxon>Testudines</taxon>
        <taxon>Cryptodira</taxon>
        <taxon>Durocryptodira</taxon>
        <taxon>Testudinoidea</taxon>
        <taxon>Testudinidae</taxon>
        <taxon>Gopherus</taxon>
    </lineage>
</organism>
<feature type="compositionally biased region" description="Low complexity" evidence="13">
    <location>
        <begin position="586"/>
        <end position="595"/>
    </location>
</feature>
<protein>
    <recommendedName>
        <fullName evidence="19">Sodium voltage-gated channel alpha subunit 5</fullName>
    </recommendedName>
</protein>
<dbReference type="AlphaFoldDB" id="A0A452GZ33"/>
<dbReference type="FunFam" id="1.20.120.350:FF:000005">
    <property type="entry name" value="Sodium channel protein"/>
    <property type="match status" value="1"/>
</dbReference>
<dbReference type="Proteomes" id="UP000291020">
    <property type="component" value="Unassembled WGS sequence"/>
</dbReference>
<dbReference type="PRINTS" id="PR01666">
    <property type="entry name" value="NACHANNEL5"/>
</dbReference>
<dbReference type="GO" id="GO:0005248">
    <property type="term" value="F:voltage-gated sodium channel activity"/>
    <property type="evidence" value="ECO:0007669"/>
    <property type="project" value="InterPro"/>
</dbReference>
<dbReference type="Pfam" id="PF00520">
    <property type="entry name" value="Ion_trans"/>
    <property type="match status" value="1"/>
</dbReference>
<dbReference type="InterPro" id="IPR008053">
    <property type="entry name" value="Na_channel_a5su"/>
</dbReference>
<feature type="transmembrane region" description="Helical" evidence="14">
    <location>
        <begin position="252"/>
        <end position="272"/>
    </location>
</feature>
<proteinExistence type="predicted"/>
<evidence type="ECO:0008006" key="19">
    <source>
        <dbReference type="Google" id="ProtNLM"/>
    </source>
</evidence>
<dbReference type="SUPFAM" id="SSF81324">
    <property type="entry name" value="Voltage-gated potassium channels"/>
    <property type="match status" value="1"/>
</dbReference>
<feature type="region of interest" description="Disordered" evidence="13">
    <location>
        <begin position="32"/>
        <end position="53"/>
    </location>
</feature>
<feature type="region of interest" description="Disordered" evidence="13">
    <location>
        <begin position="581"/>
        <end position="607"/>
    </location>
</feature>
<evidence type="ECO:0000256" key="13">
    <source>
        <dbReference type="SAM" id="MobiDB-lite"/>
    </source>
</evidence>
<keyword evidence="10" id="KW-0325">Glycoprotein</keyword>
<dbReference type="Gene3D" id="1.10.287.70">
    <property type="match status" value="1"/>
</dbReference>
<feature type="domain" description="Ion transport" evidence="15">
    <location>
        <begin position="130"/>
        <end position="406"/>
    </location>
</feature>
<reference evidence="17" key="2">
    <citation type="submission" date="2025-08" db="UniProtKB">
        <authorList>
            <consortium name="Ensembl"/>
        </authorList>
    </citation>
    <scope>IDENTIFICATION</scope>
</reference>
<dbReference type="STRING" id="38772.ENSGAGP00000007533"/>
<dbReference type="GO" id="GO:0019228">
    <property type="term" value="P:neuronal action potential"/>
    <property type="evidence" value="ECO:0007669"/>
    <property type="project" value="TreeGrafter"/>
</dbReference>
<evidence type="ECO:0000256" key="2">
    <source>
        <dbReference type="ARBA" id="ARBA00022448"/>
    </source>
</evidence>
<name>A0A452GZ33_9SAUR</name>
<evidence type="ECO:0000256" key="1">
    <source>
        <dbReference type="ARBA" id="ARBA00004141"/>
    </source>
</evidence>
<evidence type="ECO:0000256" key="3">
    <source>
        <dbReference type="ARBA" id="ARBA00022553"/>
    </source>
</evidence>
<sequence length="675" mass="76118">MADFLLPSGSNSFHQFTPESLAAIEKRIAEKLAKNAKQEHRDQPDDEEKPRPQFDLQACKKLPGIYGTLPPELIGEPLEDLDPYYSDHKTFIVLNKGKTIFRFSATPALYILSPFHPVRRAAIKILVHSYPFSMFIMCTILTNCVFMAQSEVQSWNKYVEYTFTGIYTFESLIKILARGFCMTEFTFLRDPWNWLDFSVIIMAYITEFVDLGNVSALRTFRVLRALKTISVISGLKTIVGALIQSVKKLADVMILTVFCLSVFALIGLQLFMGNLRHKCVRNYTEFNSTNGTSYSENYFIKNGTSDALLCGNSSDAGTCPTGYRCLKAGENPDHGYTSFDTFGWAFLSLFRLMTQDYWERLYQQTLRSAGKIYMLFFMLVIFLGSFYLINLILAVVAMAYEEQNQATIAETEAKERKFREAMEMLKKEQEALAAKGIDSMSLSSFEMSPLASKNAKERRNRRMKKRSLGVEDYGEDQKVPKSEYDGGHRWRNSKPSSFQKWCCKMLLLFPFFLSGGFQTLLDISYAPNANSVKRKASHGSIFSFRFRGRDIGSETDFADDEISTAGENESQRGSLLIPRTGRHSSMESQASHSSHPPTPNCMQNGKRNSSVDCNGVVSLIGGGTGAHNPDATSPSGLLLPPVIMENPGTGDVVSTVWFLYGLHSCFFHQCYWHLL</sequence>
<keyword evidence="9 14" id="KW-0472">Membrane</keyword>
<feature type="compositionally biased region" description="Basic residues" evidence="13">
    <location>
        <begin position="456"/>
        <end position="467"/>
    </location>
</feature>
<reference evidence="18" key="1">
    <citation type="journal article" date="2017" name="PLoS ONE">
        <title>The Agassiz's desert tortoise genome provides a resource for the conservation of a threatened species.</title>
        <authorList>
            <person name="Tollis M."/>
            <person name="DeNardo D.F."/>
            <person name="Cornelius J.A."/>
            <person name="Dolby G.A."/>
            <person name="Edwards T."/>
            <person name="Henen B.T."/>
            <person name="Karl A.E."/>
            <person name="Murphy R.W."/>
            <person name="Kusumi K."/>
        </authorList>
    </citation>
    <scope>NUCLEOTIDE SEQUENCE [LARGE SCALE GENOMIC DNA]</scope>
</reference>
<keyword evidence="4 14" id="KW-0812">Transmembrane</keyword>
<dbReference type="Pfam" id="PF11933">
    <property type="entry name" value="Na_trans_cytopl"/>
    <property type="match status" value="1"/>
</dbReference>
<evidence type="ECO:0000256" key="14">
    <source>
        <dbReference type="SAM" id="Phobius"/>
    </source>
</evidence>
<evidence type="ECO:0000256" key="11">
    <source>
        <dbReference type="ARBA" id="ARBA00023201"/>
    </source>
</evidence>
<feature type="domain" description="Voltage-gated Na+ ion channel cytoplasmic" evidence="16">
    <location>
        <begin position="520"/>
        <end position="652"/>
    </location>
</feature>
<dbReference type="InterPro" id="IPR005821">
    <property type="entry name" value="Ion_trans_dom"/>
</dbReference>
<comment type="subcellular location">
    <subcellularLocation>
        <location evidence="1">Membrane</location>
        <topology evidence="1">Multi-pass membrane protein</topology>
    </subcellularLocation>
</comment>
<evidence type="ECO:0000256" key="4">
    <source>
        <dbReference type="ARBA" id="ARBA00022692"/>
    </source>
</evidence>
<feature type="compositionally biased region" description="Basic and acidic residues" evidence="13">
    <location>
        <begin position="32"/>
        <end position="52"/>
    </location>
</feature>
<evidence type="ECO:0000259" key="15">
    <source>
        <dbReference type="Pfam" id="PF00520"/>
    </source>
</evidence>
<dbReference type="Ensembl" id="ENSGAGT00000008698.1">
    <property type="protein sequence ID" value="ENSGAGP00000007533.1"/>
    <property type="gene ID" value="ENSGAGG00000006020.1"/>
</dbReference>
<keyword evidence="18" id="KW-1185">Reference proteome</keyword>
<dbReference type="InterPro" id="IPR024583">
    <property type="entry name" value="Na_trans_cytopl"/>
</dbReference>
<evidence type="ECO:0000256" key="9">
    <source>
        <dbReference type="ARBA" id="ARBA00023136"/>
    </source>
</evidence>
<keyword evidence="2" id="KW-0813">Transport</keyword>
<evidence type="ECO:0000256" key="12">
    <source>
        <dbReference type="ARBA" id="ARBA00023303"/>
    </source>
</evidence>
<evidence type="ECO:0000256" key="7">
    <source>
        <dbReference type="ARBA" id="ARBA00023053"/>
    </source>
</evidence>
<feature type="transmembrane region" description="Helical" evidence="14">
    <location>
        <begin position="372"/>
        <end position="400"/>
    </location>
</feature>
<evidence type="ECO:0000313" key="18">
    <source>
        <dbReference type="Proteomes" id="UP000291020"/>
    </source>
</evidence>
<keyword evidence="11" id="KW-0739">Sodium transport</keyword>
<evidence type="ECO:0000313" key="17">
    <source>
        <dbReference type="Ensembl" id="ENSGAGP00000007533.1"/>
    </source>
</evidence>